<keyword evidence="4" id="KW-0762">Sugar transport</keyword>
<proteinExistence type="predicted"/>
<dbReference type="EMBL" id="LT838272">
    <property type="protein sequence ID" value="SMB93281.1"/>
    <property type="molecule type" value="Genomic_DNA"/>
</dbReference>
<dbReference type="GO" id="GO:0016887">
    <property type="term" value="F:ATP hydrolysis activity"/>
    <property type="evidence" value="ECO:0007669"/>
    <property type="project" value="InterPro"/>
</dbReference>
<comment type="subcellular location">
    <subcellularLocation>
        <location evidence="1">Cell membrane</location>
        <topology evidence="1">Peripheral membrane protein</topology>
    </subcellularLocation>
</comment>
<dbReference type="SUPFAM" id="SSF52540">
    <property type="entry name" value="P-loop containing nucleoside triphosphate hydrolases"/>
    <property type="match status" value="2"/>
</dbReference>
<feature type="domain" description="ABC transporter" evidence="10">
    <location>
        <begin position="6"/>
        <end position="244"/>
    </location>
</feature>
<dbReference type="FunFam" id="3.40.50.300:FF:000127">
    <property type="entry name" value="Ribose import ATP-binding protein RbsA"/>
    <property type="match status" value="1"/>
</dbReference>
<dbReference type="PROSITE" id="PS00211">
    <property type="entry name" value="ABC_TRANSPORTER_1"/>
    <property type="match status" value="1"/>
</dbReference>
<evidence type="ECO:0000256" key="6">
    <source>
        <dbReference type="ARBA" id="ARBA00022741"/>
    </source>
</evidence>
<dbReference type="InterPro" id="IPR003593">
    <property type="entry name" value="AAA+_ATPase"/>
</dbReference>
<evidence type="ECO:0000256" key="7">
    <source>
        <dbReference type="ARBA" id="ARBA00022840"/>
    </source>
</evidence>
<keyword evidence="2" id="KW-0813">Transport</keyword>
<dbReference type="SMART" id="SM00382">
    <property type="entry name" value="AAA"/>
    <property type="match status" value="2"/>
</dbReference>
<evidence type="ECO:0000259" key="10">
    <source>
        <dbReference type="PROSITE" id="PS50893"/>
    </source>
</evidence>
<evidence type="ECO:0000256" key="5">
    <source>
        <dbReference type="ARBA" id="ARBA00022737"/>
    </source>
</evidence>
<evidence type="ECO:0000313" key="11">
    <source>
        <dbReference type="EMBL" id="SMB93281.1"/>
    </source>
</evidence>
<dbReference type="Gene3D" id="3.40.50.300">
    <property type="entry name" value="P-loop containing nucleotide triphosphate hydrolases"/>
    <property type="match status" value="2"/>
</dbReference>
<dbReference type="RefSeq" id="WP_084664316.1">
    <property type="nucleotide sequence ID" value="NZ_LT838272.1"/>
</dbReference>
<protein>
    <submittedName>
        <fullName evidence="11">Monosaccharide ABC transporter ATP-binding protein, CUT2 family</fullName>
    </submittedName>
</protein>
<reference evidence="11 12" key="1">
    <citation type="submission" date="2017-04" db="EMBL/GenBank/DDBJ databases">
        <authorList>
            <person name="Afonso C.L."/>
            <person name="Miller P.J."/>
            <person name="Scott M.A."/>
            <person name="Spackman E."/>
            <person name="Goraichik I."/>
            <person name="Dimitrov K.M."/>
            <person name="Suarez D.L."/>
            <person name="Swayne D.E."/>
        </authorList>
    </citation>
    <scope>NUCLEOTIDE SEQUENCE [LARGE SCALE GENOMIC DNA]</scope>
    <source>
        <strain evidence="11 12">ToBE</strain>
    </source>
</reference>
<accession>A0A1W1VJP8</accession>
<evidence type="ECO:0000313" key="12">
    <source>
        <dbReference type="Proteomes" id="UP000192569"/>
    </source>
</evidence>
<keyword evidence="9" id="KW-0472">Membrane</keyword>
<gene>
    <name evidence="11" type="ORF">SAMN00808754_0832</name>
</gene>
<evidence type="ECO:0000256" key="4">
    <source>
        <dbReference type="ARBA" id="ARBA00022597"/>
    </source>
</evidence>
<dbReference type="Pfam" id="PF00005">
    <property type="entry name" value="ABC_tran"/>
    <property type="match status" value="2"/>
</dbReference>
<evidence type="ECO:0000256" key="9">
    <source>
        <dbReference type="ARBA" id="ARBA00023136"/>
    </source>
</evidence>
<dbReference type="PROSITE" id="PS50893">
    <property type="entry name" value="ABC_TRANSPORTER_2"/>
    <property type="match status" value="2"/>
</dbReference>
<keyword evidence="12" id="KW-1185">Reference proteome</keyword>
<sequence>MQQPLLKLRGICKRFPGVVALDNVDLDVYSGEIHVLLGENGAGKSTLIKILTGAYQKDAGEIIIDGKEVQIRTPREALQLGISCIYQELNLIPHLSVAENIFLGREPQVFPALGVIDLKERYKRSAALLKELGCAVSPGVKVKDLGLGKQQMVEIAKALSLNARLVIMDEPTSSLSEKEVAELFRVVRQLKEKGIAIIFVSHKLEEIRQIADRVTVLRDGRKVATLARGEFDIEELIKLMVGRTLKEKFPKISVQRGREALRVEDIWTDTGLKGVSFSAYEGEVLGIAGLVGAGRTELARAIFGADPLRKGSIFIYGQRVDIKCPEDAIRAGLAFLTEDRKTQGLILGESLAFNITLAGIKQFRRWGFLDIRRQFKAAEQLARDLKVKPLDIRRKARELSGGNQQKVVLAKWLCTRAKIFIFDEPTRGIDVGAKVEVYNLINQLLQNGAAVIMISSELPEILGMSDRILVMSEGRITGEFLREEATQEKIMKAATGGY</sequence>
<evidence type="ECO:0000256" key="1">
    <source>
        <dbReference type="ARBA" id="ARBA00004202"/>
    </source>
</evidence>
<dbReference type="CDD" id="cd03215">
    <property type="entry name" value="ABC_Carb_Monos_II"/>
    <property type="match status" value="1"/>
</dbReference>
<keyword evidence="3" id="KW-1003">Cell membrane</keyword>
<dbReference type="AlphaFoldDB" id="A0A1W1VJP8"/>
<keyword evidence="6" id="KW-0547">Nucleotide-binding</keyword>
<dbReference type="PANTHER" id="PTHR43790:SF3">
    <property type="entry name" value="D-ALLOSE IMPORT ATP-BINDING PROTEIN ALSA-RELATED"/>
    <property type="match status" value="1"/>
</dbReference>
<dbReference type="InterPro" id="IPR017871">
    <property type="entry name" value="ABC_transporter-like_CS"/>
</dbReference>
<evidence type="ECO:0000256" key="8">
    <source>
        <dbReference type="ARBA" id="ARBA00022967"/>
    </source>
</evidence>
<evidence type="ECO:0000256" key="2">
    <source>
        <dbReference type="ARBA" id="ARBA00022448"/>
    </source>
</evidence>
<dbReference type="OrthoDB" id="9771863at2"/>
<evidence type="ECO:0000256" key="3">
    <source>
        <dbReference type="ARBA" id="ARBA00022475"/>
    </source>
</evidence>
<dbReference type="PANTHER" id="PTHR43790">
    <property type="entry name" value="CARBOHYDRATE TRANSPORT ATP-BINDING PROTEIN MG119-RELATED"/>
    <property type="match status" value="1"/>
</dbReference>
<organism evidence="11 12">
    <name type="scientific">Thermanaeromonas toyohensis ToBE</name>
    <dbReference type="NCBI Taxonomy" id="698762"/>
    <lineage>
        <taxon>Bacteria</taxon>
        <taxon>Bacillati</taxon>
        <taxon>Bacillota</taxon>
        <taxon>Clostridia</taxon>
        <taxon>Neomoorellales</taxon>
        <taxon>Neomoorellaceae</taxon>
        <taxon>Thermanaeromonas</taxon>
    </lineage>
</organism>
<dbReference type="InterPro" id="IPR003439">
    <property type="entry name" value="ABC_transporter-like_ATP-bd"/>
</dbReference>
<name>A0A1W1VJP8_9FIRM</name>
<dbReference type="InterPro" id="IPR027417">
    <property type="entry name" value="P-loop_NTPase"/>
</dbReference>
<feature type="domain" description="ABC transporter" evidence="10">
    <location>
        <begin position="261"/>
        <end position="498"/>
    </location>
</feature>
<keyword evidence="7 11" id="KW-0067">ATP-binding</keyword>
<dbReference type="InterPro" id="IPR050107">
    <property type="entry name" value="ABC_carbohydrate_import_ATPase"/>
</dbReference>
<dbReference type="Proteomes" id="UP000192569">
    <property type="component" value="Chromosome I"/>
</dbReference>
<keyword evidence="8" id="KW-1278">Translocase</keyword>
<dbReference type="GO" id="GO:0005886">
    <property type="term" value="C:plasma membrane"/>
    <property type="evidence" value="ECO:0007669"/>
    <property type="project" value="UniProtKB-SubCell"/>
</dbReference>
<dbReference type="GO" id="GO:0005524">
    <property type="term" value="F:ATP binding"/>
    <property type="evidence" value="ECO:0007669"/>
    <property type="project" value="UniProtKB-KW"/>
</dbReference>
<keyword evidence="5" id="KW-0677">Repeat</keyword>
<dbReference type="STRING" id="698762.SAMN00808754_0832"/>
<dbReference type="CDD" id="cd03216">
    <property type="entry name" value="ABC_Carb_Monos_I"/>
    <property type="match status" value="1"/>
</dbReference>